<reference evidence="4 5" key="1">
    <citation type="submission" date="2021-01" db="EMBL/GenBank/DDBJ databases">
        <title>Genome seq and assembly of Devosia sp. G19.</title>
        <authorList>
            <person name="Chhetri G."/>
        </authorList>
    </citation>
    <scope>NUCLEOTIDE SEQUENCE [LARGE SCALE GENOMIC DNA]</scope>
    <source>
        <strain evidence="4 5">G19</strain>
    </source>
</reference>
<evidence type="ECO:0000313" key="5">
    <source>
        <dbReference type="Proteomes" id="UP000595460"/>
    </source>
</evidence>
<proteinExistence type="inferred from homology"/>
<accession>A0ABX7C4V0</accession>
<dbReference type="InterPro" id="IPR013538">
    <property type="entry name" value="ASHA1/2-like_C"/>
</dbReference>
<name>A0ABX7C4V0_9HYPH</name>
<gene>
    <name evidence="4" type="ORF">JI749_05365</name>
</gene>
<dbReference type="RefSeq" id="WP_201660343.1">
    <property type="nucleotide sequence ID" value="NZ_CP068047.1"/>
</dbReference>
<feature type="region of interest" description="Disordered" evidence="2">
    <location>
        <begin position="154"/>
        <end position="177"/>
    </location>
</feature>
<comment type="similarity">
    <text evidence="1">Belongs to the AHA1 family.</text>
</comment>
<evidence type="ECO:0000313" key="4">
    <source>
        <dbReference type="EMBL" id="QQR37046.1"/>
    </source>
</evidence>
<dbReference type="EMBL" id="CP068047">
    <property type="protein sequence ID" value="QQR37046.1"/>
    <property type="molecule type" value="Genomic_DNA"/>
</dbReference>
<organism evidence="4 5">
    <name type="scientific">Devosia oryziradicis</name>
    <dbReference type="NCBI Taxonomy" id="2801335"/>
    <lineage>
        <taxon>Bacteria</taxon>
        <taxon>Pseudomonadati</taxon>
        <taxon>Pseudomonadota</taxon>
        <taxon>Alphaproteobacteria</taxon>
        <taxon>Hyphomicrobiales</taxon>
        <taxon>Devosiaceae</taxon>
        <taxon>Devosia</taxon>
    </lineage>
</organism>
<sequence length="177" mass="19326">MSEPLRRNIVVPLPPALAFDLFVRRLPEWWPLETRSVWLEKSLSCSIDPRPGGRITEQGPDGAEAHWGTIIHLDEASRLVLDWHPGLTPATSTEVEVTFHAVPAGTELRLEHRNWERLGERGDFVRSLYANGWGPVMARFATLAAGESALPAAEGPGCIGAEPPPGWQPDDAGPASN</sequence>
<evidence type="ECO:0000256" key="1">
    <source>
        <dbReference type="ARBA" id="ARBA00006817"/>
    </source>
</evidence>
<dbReference type="InterPro" id="IPR023393">
    <property type="entry name" value="START-like_dom_sf"/>
</dbReference>
<evidence type="ECO:0000256" key="2">
    <source>
        <dbReference type="SAM" id="MobiDB-lite"/>
    </source>
</evidence>
<feature type="domain" description="Activator of Hsp90 ATPase homologue 1/2-like C-terminal" evidence="3">
    <location>
        <begin position="28"/>
        <end position="143"/>
    </location>
</feature>
<dbReference type="Proteomes" id="UP000595460">
    <property type="component" value="Chromosome"/>
</dbReference>
<evidence type="ECO:0000259" key="3">
    <source>
        <dbReference type="Pfam" id="PF08327"/>
    </source>
</evidence>
<dbReference type="SUPFAM" id="SSF55961">
    <property type="entry name" value="Bet v1-like"/>
    <property type="match status" value="1"/>
</dbReference>
<dbReference type="Pfam" id="PF08327">
    <property type="entry name" value="AHSA1"/>
    <property type="match status" value="1"/>
</dbReference>
<keyword evidence="5" id="KW-1185">Reference proteome</keyword>
<dbReference type="Gene3D" id="3.30.530.20">
    <property type="match status" value="1"/>
</dbReference>
<protein>
    <submittedName>
        <fullName evidence="4">SRPBCC domain-containing protein</fullName>
    </submittedName>
</protein>